<evidence type="ECO:0000256" key="9">
    <source>
        <dbReference type="ARBA" id="ARBA00023136"/>
    </source>
</evidence>
<keyword evidence="3" id="KW-0349">Heme</keyword>
<dbReference type="GO" id="GO:0046872">
    <property type="term" value="F:metal ion binding"/>
    <property type="evidence" value="ECO:0007669"/>
    <property type="project" value="UniProtKB-KW"/>
</dbReference>
<proteinExistence type="inferred from homology"/>
<gene>
    <name evidence="11" type="primary">ccmE</name>
    <name evidence="11" type="ORF">CI610_00999</name>
</gene>
<evidence type="ECO:0000256" key="3">
    <source>
        <dbReference type="ARBA" id="ARBA00022617"/>
    </source>
</evidence>
<dbReference type="InterPro" id="IPR036127">
    <property type="entry name" value="CcmE-like_sf"/>
</dbReference>
<dbReference type="HAMAP" id="MF_01959">
    <property type="entry name" value="CcmE"/>
    <property type="match status" value="1"/>
</dbReference>
<keyword evidence="7 10" id="KW-1133">Transmembrane helix</keyword>
<dbReference type="Pfam" id="PF03100">
    <property type="entry name" value="CcmE"/>
    <property type="match status" value="1"/>
</dbReference>
<comment type="subcellular location">
    <subcellularLocation>
        <location evidence="1">Cell inner membrane</location>
    </subcellularLocation>
</comment>
<dbReference type="InterPro" id="IPR012340">
    <property type="entry name" value="NA-bd_OB-fold"/>
</dbReference>
<keyword evidence="9 10" id="KW-0472">Membrane</keyword>
<dbReference type="NCBIfam" id="NF009729">
    <property type="entry name" value="PRK13254.1-3"/>
    <property type="match status" value="1"/>
</dbReference>
<evidence type="ECO:0000313" key="11">
    <source>
        <dbReference type="EMBL" id="PJE80018.1"/>
    </source>
</evidence>
<dbReference type="NCBIfam" id="NF009727">
    <property type="entry name" value="PRK13254.1-1"/>
    <property type="match status" value="1"/>
</dbReference>
<keyword evidence="2" id="KW-1003">Cell membrane</keyword>
<protein>
    <submittedName>
        <fullName evidence="11">Cytochrome c-type biogenesis protein CcmE</fullName>
    </submittedName>
</protein>
<dbReference type="GO" id="GO:0017004">
    <property type="term" value="P:cytochrome complex assembly"/>
    <property type="evidence" value="ECO:0007669"/>
    <property type="project" value="UniProtKB-KW"/>
</dbReference>
<evidence type="ECO:0000256" key="10">
    <source>
        <dbReference type="SAM" id="Phobius"/>
    </source>
</evidence>
<evidence type="ECO:0000256" key="8">
    <source>
        <dbReference type="ARBA" id="ARBA00023004"/>
    </source>
</evidence>
<sequence>MSTVHRQRLWLLALLFIGAGITATLILFALKENINHYFSPTQIVQGAAPLNTAIRGGGLVVHGSIIRDPKSLLVSFKITDGKQTINVLYDGILPDLFTEGQGVVATGHIDQKQRFIADTLLAKHNETYMPPEVKKSLQSNLNNNDALLDQEVSSDS</sequence>
<dbReference type="GO" id="GO:0020037">
    <property type="term" value="F:heme binding"/>
    <property type="evidence" value="ECO:0007669"/>
    <property type="project" value="InterPro"/>
</dbReference>
<evidence type="ECO:0000256" key="5">
    <source>
        <dbReference type="ARBA" id="ARBA00022723"/>
    </source>
</evidence>
<name>A0A2H9TA72_9ZZZZ</name>
<dbReference type="FunFam" id="2.40.50.140:FF:000104">
    <property type="entry name" value="Cytochrome c-type biogenesis protein CcmE"/>
    <property type="match status" value="1"/>
</dbReference>
<dbReference type="GO" id="GO:0017003">
    <property type="term" value="P:protein-heme linkage"/>
    <property type="evidence" value="ECO:0007669"/>
    <property type="project" value="InterPro"/>
</dbReference>
<comment type="caution">
    <text evidence="11">The sequence shown here is derived from an EMBL/GenBank/DDBJ whole genome shotgun (WGS) entry which is preliminary data.</text>
</comment>
<dbReference type="EMBL" id="NSIT01000036">
    <property type="protein sequence ID" value="PJE80018.1"/>
    <property type="molecule type" value="Genomic_DNA"/>
</dbReference>
<dbReference type="Gene3D" id="2.40.50.140">
    <property type="entry name" value="Nucleic acid-binding proteins"/>
    <property type="match status" value="1"/>
</dbReference>
<organism evidence="11">
    <name type="scientific">invertebrate metagenome</name>
    <dbReference type="NCBI Taxonomy" id="1711999"/>
    <lineage>
        <taxon>unclassified sequences</taxon>
        <taxon>metagenomes</taxon>
        <taxon>organismal metagenomes</taxon>
    </lineage>
</organism>
<keyword evidence="8" id="KW-0408">Iron</keyword>
<evidence type="ECO:0000256" key="1">
    <source>
        <dbReference type="ARBA" id="ARBA00004533"/>
    </source>
</evidence>
<dbReference type="GO" id="GO:0005886">
    <property type="term" value="C:plasma membrane"/>
    <property type="evidence" value="ECO:0007669"/>
    <property type="project" value="UniProtKB-SubCell"/>
</dbReference>
<keyword evidence="4 10" id="KW-0812">Transmembrane</keyword>
<dbReference type="PANTHER" id="PTHR34128:SF2">
    <property type="entry name" value="CYTOCHROME C-TYPE BIOGENESIS PROTEIN CCME HOMOLOG, MITOCHONDRIAL"/>
    <property type="match status" value="1"/>
</dbReference>
<evidence type="ECO:0000256" key="7">
    <source>
        <dbReference type="ARBA" id="ARBA00022989"/>
    </source>
</evidence>
<accession>A0A2H9TA72</accession>
<dbReference type="SUPFAM" id="SSF82093">
    <property type="entry name" value="Heme chaperone CcmE"/>
    <property type="match status" value="1"/>
</dbReference>
<dbReference type="PANTHER" id="PTHR34128">
    <property type="entry name" value="CYTOCHROME C-TYPE BIOGENESIS PROTEIN CCME HOMOLOG, MITOCHONDRIAL"/>
    <property type="match status" value="1"/>
</dbReference>
<keyword evidence="5" id="KW-0479">Metal-binding</keyword>
<keyword evidence="6" id="KW-0201">Cytochrome c-type biogenesis</keyword>
<feature type="transmembrane region" description="Helical" evidence="10">
    <location>
        <begin position="9"/>
        <end position="30"/>
    </location>
</feature>
<dbReference type="InterPro" id="IPR004329">
    <property type="entry name" value="CcmE"/>
</dbReference>
<dbReference type="AlphaFoldDB" id="A0A2H9TA72"/>
<reference evidence="11" key="1">
    <citation type="journal article" date="2017" name="Appl. Environ. Microbiol.">
        <title>Molecular characterization of an Endozoicomonas-like organism causing infection in king scallop Pecten maximus L.</title>
        <authorList>
            <person name="Cano I."/>
            <person name="van Aerle R."/>
            <person name="Ross S."/>
            <person name="Verner-Jeffreys D.W."/>
            <person name="Paley R.K."/>
            <person name="Rimmer G."/>
            <person name="Ryder D."/>
            <person name="Hooper P."/>
            <person name="Stone D."/>
            <person name="Feist S.W."/>
        </authorList>
    </citation>
    <scope>NUCLEOTIDE SEQUENCE</scope>
</reference>
<evidence type="ECO:0000256" key="6">
    <source>
        <dbReference type="ARBA" id="ARBA00022748"/>
    </source>
</evidence>
<evidence type="ECO:0000256" key="4">
    <source>
        <dbReference type="ARBA" id="ARBA00022692"/>
    </source>
</evidence>
<evidence type="ECO:0000256" key="2">
    <source>
        <dbReference type="ARBA" id="ARBA00022475"/>
    </source>
</evidence>